<evidence type="ECO:0000313" key="4">
    <source>
        <dbReference type="Proteomes" id="UP001153618"/>
    </source>
</evidence>
<accession>A0A9W4IFD2</accession>
<dbReference type="Gene3D" id="3.40.50.1820">
    <property type="entry name" value="alpha/beta hydrolase"/>
    <property type="match status" value="1"/>
</dbReference>
<comment type="caution">
    <text evidence="3">The sequence shown here is derived from an EMBL/GenBank/DDBJ whole genome shotgun (WGS) entry which is preliminary data.</text>
</comment>
<organism evidence="3 4">
    <name type="scientific">Penicillium olsonii</name>
    <dbReference type="NCBI Taxonomy" id="99116"/>
    <lineage>
        <taxon>Eukaryota</taxon>
        <taxon>Fungi</taxon>
        <taxon>Dikarya</taxon>
        <taxon>Ascomycota</taxon>
        <taxon>Pezizomycotina</taxon>
        <taxon>Eurotiomycetes</taxon>
        <taxon>Eurotiomycetidae</taxon>
        <taxon>Eurotiales</taxon>
        <taxon>Aspergillaceae</taxon>
        <taxon>Penicillium</taxon>
    </lineage>
</organism>
<keyword evidence="4" id="KW-1185">Reference proteome</keyword>
<feature type="domain" description="Alpha/beta hydrolase fold-3" evidence="2">
    <location>
        <begin position="148"/>
        <end position="383"/>
    </location>
</feature>
<gene>
    <name evidence="3" type="ORF">POLS_LOCUS9168</name>
</gene>
<dbReference type="PANTHER" id="PTHR48081">
    <property type="entry name" value="AB HYDROLASE SUPERFAMILY PROTEIN C4A8.06C"/>
    <property type="match status" value="1"/>
</dbReference>
<dbReference type="Proteomes" id="UP001153618">
    <property type="component" value="Unassembled WGS sequence"/>
</dbReference>
<dbReference type="Pfam" id="PF07859">
    <property type="entry name" value="Abhydrolase_3"/>
    <property type="match status" value="1"/>
</dbReference>
<protein>
    <recommendedName>
        <fullName evidence="2">Alpha/beta hydrolase fold-3 domain-containing protein</fullName>
    </recommendedName>
</protein>
<evidence type="ECO:0000256" key="1">
    <source>
        <dbReference type="ARBA" id="ARBA00022801"/>
    </source>
</evidence>
<dbReference type="GO" id="GO:0072330">
    <property type="term" value="P:monocarboxylic acid biosynthetic process"/>
    <property type="evidence" value="ECO:0007669"/>
    <property type="project" value="UniProtKB-ARBA"/>
</dbReference>
<evidence type="ECO:0000259" key="2">
    <source>
        <dbReference type="Pfam" id="PF07859"/>
    </source>
</evidence>
<evidence type="ECO:0000313" key="3">
    <source>
        <dbReference type="EMBL" id="CAG8268339.1"/>
    </source>
</evidence>
<dbReference type="EMBL" id="CAJVOS010000082">
    <property type="protein sequence ID" value="CAG8268339.1"/>
    <property type="molecule type" value="Genomic_DNA"/>
</dbReference>
<dbReference type="SUPFAM" id="SSF53474">
    <property type="entry name" value="alpha/beta-Hydrolases"/>
    <property type="match status" value="1"/>
</dbReference>
<name>A0A9W4IFD2_PENOL</name>
<dbReference type="InterPro" id="IPR013094">
    <property type="entry name" value="AB_hydrolase_3"/>
</dbReference>
<dbReference type="InterPro" id="IPR050300">
    <property type="entry name" value="GDXG_lipolytic_enzyme"/>
</dbReference>
<sequence>MLQCLCPNLEVRWYTSRLRFGHLGPMPSSTTFTSYPDATSISSDSPGVLATQNYNIVNVPLITKMEPSPPSRSSLIKKASRYRTLISLLSILDRYLSWPLPSRPELEISIPSQTSKCPGSIGLHIFTAPSKGLSSRTQPQPTAPRPVLINFHGGGFSIGHALDDSRWASTVLKTYPEAVVISVNYRLAPEHPFPIALDDGTDTIVWLWDHADQYNLDKTRFTLTGFSAGGNLALTIPFRLRECQQKRNAGKITLAGQIAFYPSVDWTRTRAERDATNPISAEKSMISADVFRFFDDSYLLSAGLPKFAGTESVDMGHMFLSPGRASEKVLLDAYAPAVAIYTCGWDQLLVEGEAFRDRLAGFVKEGKMASVGGFMVEDVVHGFDKAPSFWRKAPARERMYSDAVKQLGVMWNID</sequence>
<dbReference type="AlphaFoldDB" id="A0A9W4IFD2"/>
<keyword evidence="1" id="KW-0378">Hydrolase</keyword>
<dbReference type="OrthoDB" id="433474at2759"/>
<dbReference type="InterPro" id="IPR029058">
    <property type="entry name" value="AB_hydrolase_fold"/>
</dbReference>
<proteinExistence type="predicted"/>
<dbReference type="PANTHER" id="PTHR48081:SF8">
    <property type="entry name" value="ALPHA_BETA HYDROLASE FOLD-3 DOMAIN-CONTAINING PROTEIN-RELATED"/>
    <property type="match status" value="1"/>
</dbReference>
<dbReference type="GO" id="GO:0016787">
    <property type="term" value="F:hydrolase activity"/>
    <property type="evidence" value="ECO:0007669"/>
    <property type="project" value="UniProtKB-KW"/>
</dbReference>
<dbReference type="GO" id="GO:0017000">
    <property type="term" value="P:antibiotic biosynthetic process"/>
    <property type="evidence" value="ECO:0007669"/>
    <property type="project" value="UniProtKB-ARBA"/>
</dbReference>
<reference evidence="3" key="1">
    <citation type="submission" date="2021-07" db="EMBL/GenBank/DDBJ databases">
        <authorList>
            <person name="Branca A.L. A."/>
        </authorList>
    </citation>
    <scope>NUCLEOTIDE SEQUENCE</scope>
</reference>